<dbReference type="InterPro" id="IPR007343">
    <property type="entry name" value="Uncharacterised_pept_Zn_put"/>
</dbReference>
<comment type="caution">
    <text evidence="6">The sequence shown here is derived from an EMBL/GenBank/DDBJ whole genome shotgun (WGS) entry which is preliminary data.</text>
</comment>
<keyword evidence="7" id="KW-1185">Reference proteome</keyword>
<dbReference type="PANTHER" id="PTHR30168">
    <property type="entry name" value="PUTATIVE MEMBRANE PROTEIN YPFJ"/>
    <property type="match status" value="1"/>
</dbReference>
<feature type="signal peptide" evidence="5">
    <location>
        <begin position="1"/>
        <end position="37"/>
    </location>
</feature>
<feature type="chain" id="PRO_5024377359" description="Metalloprotease" evidence="5">
    <location>
        <begin position="38"/>
        <end position="274"/>
    </location>
</feature>
<comment type="subcellular location">
    <subcellularLocation>
        <location evidence="1">Membrane</location>
        <topology evidence="1">Single-pass membrane protein</topology>
    </subcellularLocation>
</comment>
<reference evidence="6 7" key="1">
    <citation type="submission" date="2019-05" db="EMBL/GenBank/DDBJ databases">
        <title>Draft genome sequence of Nonomuraea zeae DSM 100528.</title>
        <authorList>
            <person name="Saricaoglu S."/>
            <person name="Isik K."/>
        </authorList>
    </citation>
    <scope>NUCLEOTIDE SEQUENCE [LARGE SCALE GENOMIC DNA]</scope>
    <source>
        <strain evidence="6 7">DSM 100528</strain>
    </source>
</reference>
<dbReference type="EMBL" id="VCKX01000002">
    <property type="protein sequence ID" value="TMR39672.1"/>
    <property type="molecule type" value="Genomic_DNA"/>
</dbReference>
<dbReference type="Proteomes" id="UP000306628">
    <property type="component" value="Unassembled WGS sequence"/>
</dbReference>
<dbReference type="PANTHER" id="PTHR30168:SF0">
    <property type="entry name" value="INNER MEMBRANE PROTEIN"/>
    <property type="match status" value="1"/>
</dbReference>
<evidence type="ECO:0000256" key="2">
    <source>
        <dbReference type="ARBA" id="ARBA00022692"/>
    </source>
</evidence>
<protein>
    <recommendedName>
        <fullName evidence="8">Metalloprotease</fullName>
    </recommendedName>
</protein>
<evidence type="ECO:0000313" key="6">
    <source>
        <dbReference type="EMBL" id="TMR39672.1"/>
    </source>
</evidence>
<evidence type="ECO:0008006" key="8">
    <source>
        <dbReference type="Google" id="ProtNLM"/>
    </source>
</evidence>
<keyword evidence="2" id="KW-0812">Transmembrane</keyword>
<evidence type="ECO:0000256" key="5">
    <source>
        <dbReference type="SAM" id="SignalP"/>
    </source>
</evidence>
<sequence length="274" mass="30418">MRCLRSVLALLSRFVKLLTLAALTCALVAPLAGTASAETATYPIKSSKLTANPLYKAGPLPTTVCEEPPVKRNDRKLARAYLDAVISCLETTWGQHLVNAGLPYKPVKVRHVNRIPKNHCGFEPTKDDSQAWYCERNGTLFFQLGDGWLDDPSDLWLFETAASMYAFHVQQLAGIYPAYDALKSGKKAEGYEQERRLSLQAECFAGAYVKSVWPMENRKSSDWNYFLRILQGDQAGDKPTYGKSATIRAWIKRGFATGDPGSCNTWAAPSSQVR</sequence>
<proteinExistence type="predicted"/>
<gene>
    <name evidence="6" type="ORF">ETD85_01295</name>
</gene>
<evidence type="ECO:0000256" key="4">
    <source>
        <dbReference type="ARBA" id="ARBA00023136"/>
    </source>
</evidence>
<evidence type="ECO:0000256" key="3">
    <source>
        <dbReference type="ARBA" id="ARBA00022989"/>
    </source>
</evidence>
<name>A0A5S4H407_9ACTN</name>
<dbReference type="Pfam" id="PF04228">
    <property type="entry name" value="Zn_peptidase"/>
    <property type="match status" value="1"/>
</dbReference>
<keyword evidence="4" id="KW-0472">Membrane</keyword>
<dbReference type="OrthoDB" id="9774900at2"/>
<organism evidence="6 7">
    <name type="scientific">Nonomuraea zeae</name>
    <dbReference type="NCBI Taxonomy" id="1642303"/>
    <lineage>
        <taxon>Bacteria</taxon>
        <taxon>Bacillati</taxon>
        <taxon>Actinomycetota</taxon>
        <taxon>Actinomycetes</taxon>
        <taxon>Streptosporangiales</taxon>
        <taxon>Streptosporangiaceae</taxon>
        <taxon>Nonomuraea</taxon>
    </lineage>
</organism>
<evidence type="ECO:0000256" key="1">
    <source>
        <dbReference type="ARBA" id="ARBA00004167"/>
    </source>
</evidence>
<evidence type="ECO:0000313" key="7">
    <source>
        <dbReference type="Proteomes" id="UP000306628"/>
    </source>
</evidence>
<keyword evidence="3" id="KW-1133">Transmembrane helix</keyword>
<accession>A0A5S4H407</accession>
<dbReference type="AlphaFoldDB" id="A0A5S4H407"/>
<dbReference type="GO" id="GO:0016020">
    <property type="term" value="C:membrane"/>
    <property type="evidence" value="ECO:0007669"/>
    <property type="project" value="UniProtKB-SubCell"/>
</dbReference>
<keyword evidence="5" id="KW-0732">Signal</keyword>